<dbReference type="SUPFAM" id="SSF56327">
    <property type="entry name" value="LDH C-terminal domain-like"/>
    <property type="match status" value="1"/>
</dbReference>
<feature type="binding site" evidence="7">
    <location>
        <position position="122"/>
    </location>
    <ligand>
        <name>substrate</name>
    </ligand>
</feature>
<dbReference type="GO" id="GO:0004459">
    <property type="term" value="F:L-lactate dehydrogenase (NAD+) activity"/>
    <property type="evidence" value="ECO:0007669"/>
    <property type="project" value="TreeGrafter"/>
</dbReference>
<dbReference type="InterPro" id="IPR036291">
    <property type="entry name" value="NAD(P)-bd_dom_sf"/>
</dbReference>
<dbReference type="Pfam" id="PF02866">
    <property type="entry name" value="Ldh_1_C"/>
    <property type="match status" value="1"/>
</dbReference>
<dbReference type="PANTHER" id="PTHR43128:SF16">
    <property type="entry name" value="L-LACTATE DEHYDROGENASE"/>
    <property type="match status" value="1"/>
</dbReference>
<dbReference type="PANTHER" id="PTHR43128">
    <property type="entry name" value="L-2-HYDROXYCARBOXYLATE DEHYDROGENASE (NAD(P)(+))"/>
    <property type="match status" value="1"/>
</dbReference>
<evidence type="ECO:0000259" key="11">
    <source>
        <dbReference type="Pfam" id="PF02866"/>
    </source>
</evidence>
<keyword evidence="13" id="KW-1185">Reference proteome</keyword>
<feature type="binding site" evidence="7">
    <location>
        <position position="90"/>
    </location>
    <ligand>
        <name>substrate</name>
    </ligand>
</feature>
<evidence type="ECO:0000256" key="8">
    <source>
        <dbReference type="PIRSR" id="PIRSR000102-3"/>
    </source>
</evidence>
<evidence type="ECO:0000256" key="4">
    <source>
        <dbReference type="ARBA" id="ARBA00023002"/>
    </source>
</evidence>
<dbReference type="PRINTS" id="PR00086">
    <property type="entry name" value="LLDHDRGNASE"/>
</dbReference>
<feature type="binding site" evidence="8">
    <location>
        <position position="35"/>
    </location>
    <ligand>
        <name>NAD(+)</name>
        <dbReference type="ChEBI" id="CHEBI:57540"/>
    </ligand>
</feature>
<sequence length="313" mass="34168">MLMPMITIIGAGRVGASTAYSLLMNEVDTEITLIDIVQGLPQGEALDLNHAAAILGKSVTVKGSNDYKDMEGSDIVIITAGLARKPGMTREQLAAQNAEIVAGIADQVRKYAPNSIVMLTTNPSDVMVYVLYKRLKFPRERVIGFSGALDTRRLAYYASQIIGISPSAIIPVVLGQHGENMYPVPEASMVYGKPLSEFLTKEQMDEIVKKTIQAGADITNLRKFSSNWGPGAGLTIMADAIKKDRKTVIEASVYLDGEYGVKDVFVEVPVVFGKRGAEKVIELNLNAEQRRKFMESVEAVKNNLKTVPPQYLQ</sequence>
<evidence type="ECO:0000256" key="5">
    <source>
        <dbReference type="ARBA" id="ARBA00023027"/>
    </source>
</evidence>
<proteinExistence type="inferred from homology"/>
<dbReference type="GO" id="GO:0006089">
    <property type="term" value="P:lactate metabolic process"/>
    <property type="evidence" value="ECO:0007669"/>
    <property type="project" value="TreeGrafter"/>
</dbReference>
<dbReference type="Proteomes" id="UP000610960">
    <property type="component" value="Unassembled WGS sequence"/>
</dbReference>
<dbReference type="InterPro" id="IPR022383">
    <property type="entry name" value="Lactate/malate_DH_C"/>
</dbReference>
<dbReference type="Gene3D" id="3.40.50.720">
    <property type="entry name" value="NAD(P)-binding Rossmann-like Domain"/>
    <property type="match status" value="1"/>
</dbReference>
<accession>A0A830GTI5</accession>
<evidence type="ECO:0000256" key="7">
    <source>
        <dbReference type="PIRSR" id="PIRSR000102-2"/>
    </source>
</evidence>
<dbReference type="CDD" id="cd01339">
    <property type="entry name" value="LDH-like_MDH"/>
    <property type="match status" value="1"/>
</dbReference>
<evidence type="ECO:0000259" key="10">
    <source>
        <dbReference type="Pfam" id="PF00056"/>
    </source>
</evidence>
<organism evidence="12 13">
    <name type="scientific">Thermocladium modestius</name>
    <dbReference type="NCBI Taxonomy" id="62609"/>
    <lineage>
        <taxon>Archaea</taxon>
        <taxon>Thermoproteota</taxon>
        <taxon>Thermoprotei</taxon>
        <taxon>Thermoproteales</taxon>
        <taxon>Thermoproteaceae</taxon>
        <taxon>Thermocladium</taxon>
    </lineage>
</organism>
<dbReference type="AlphaFoldDB" id="A0A830GTI5"/>
<keyword evidence="3" id="KW-0816">Tricarboxylic acid cycle</keyword>
<protein>
    <recommendedName>
        <fullName evidence="2">Malate dehydrogenase</fullName>
    </recommendedName>
</protein>
<dbReference type="InterPro" id="IPR011275">
    <property type="entry name" value="Malate_DH_type3"/>
</dbReference>
<dbReference type="EMBL" id="BMNL01000001">
    <property type="protein sequence ID" value="GGP19091.1"/>
    <property type="molecule type" value="Genomic_DNA"/>
</dbReference>
<feature type="domain" description="Lactate/malate dehydrogenase C-terminal" evidence="11">
    <location>
        <begin position="149"/>
        <end position="307"/>
    </location>
</feature>
<evidence type="ECO:0000256" key="1">
    <source>
        <dbReference type="ARBA" id="ARBA00008104"/>
    </source>
</evidence>
<evidence type="ECO:0000256" key="3">
    <source>
        <dbReference type="ARBA" id="ARBA00022532"/>
    </source>
</evidence>
<evidence type="ECO:0000256" key="2">
    <source>
        <dbReference type="ARBA" id="ARBA00020382"/>
    </source>
</evidence>
<evidence type="ECO:0000313" key="13">
    <source>
        <dbReference type="Proteomes" id="UP000610960"/>
    </source>
</evidence>
<reference evidence="12" key="1">
    <citation type="journal article" date="2014" name="Int. J. Syst. Evol. Microbiol.">
        <title>Complete genome sequence of Corynebacterium casei LMG S-19264T (=DSM 44701T), isolated from a smear-ripened cheese.</title>
        <authorList>
            <consortium name="US DOE Joint Genome Institute (JGI-PGF)"/>
            <person name="Walter F."/>
            <person name="Albersmeier A."/>
            <person name="Kalinowski J."/>
            <person name="Ruckert C."/>
        </authorList>
    </citation>
    <scope>NUCLEOTIDE SEQUENCE</scope>
    <source>
        <strain evidence="12">JCM 10088</strain>
    </source>
</reference>
<evidence type="ECO:0000256" key="9">
    <source>
        <dbReference type="RuleBase" id="RU003369"/>
    </source>
</evidence>
<evidence type="ECO:0000256" key="6">
    <source>
        <dbReference type="PIRSR" id="PIRSR000102-1"/>
    </source>
</evidence>
<dbReference type="FunFam" id="3.40.50.720:FF:000018">
    <property type="entry name" value="Malate dehydrogenase"/>
    <property type="match status" value="1"/>
</dbReference>
<dbReference type="PIRSF" id="PIRSF000102">
    <property type="entry name" value="Lac_mal_DH"/>
    <property type="match status" value="1"/>
</dbReference>
<comment type="similarity">
    <text evidence="1 9">Belongs to the LDH/MDH superfamily.</text>
</comment>
<gene>
    <name evidence="12" type="ORF">GCM10007981_01370</name>
</gene>
<reference evidence="12" key="2">
    <citation type="submission" date="2020-09" db="EMBL/GenBank/DDBJ databases">
        <authorList>
            <person name="Sun Q."/>
            <person name="Ohkuma M."/>
        </authorList>
    </citation>
    <scope>NUCLEOTIDE SEQUENCE</scope>
    <source>
        <strain evidence="12">JCM 10088</strain>
    </source>
</reference>
<name>A0A830GTI5_9CREN</name>
<dbReference type="InterPro" id="IPR015955">
    <property type="entry name" value="Lactate_DH/Glyco_Ohase_4_C"/>
</dbReference>
<feature type="binding site" evidence="7">
    <location>
        <position position="153"/>
    </location>
    <ligand>
        <name>substrate</name>
    </ligand>
</feature>
<feature type="binding site" evidence="7">
    <location>
        <position position="84"/>
    </location>
    <ligand>
        <name>substrate</name>
    </ligand>
</feature>
<feature type="binding site" evidence="8">
    <location>
        <begin position="10"/>
        <end position="15"/>
    </location>
    <ligand>
        <name>NAD(+)</name>
        <dbReference type="ChEBI" id="CHEBI:57540"/>
    </ligand>
</feature>
<feature type="binding site" evidence="8">
    <location>
        <position position="97"/>
    </location>
    <ligand>
        <name>NAD(+)</name>
        <dbReference type="ChEBI" id="CHEBI:57540"/>
    </ligand>
</feature>
<keyword evidence="5 8" id="KW-0520">NAD</keyword>
<evidence type="ECO:0000313" key="12">
    <source>
        <dbReference type="EMBL" id="GGP19091.1"/>
    </source>
</evidence>
<dbReference type="NCBIfam" id="NF004863">
    <property type="entry name" value="PRK06223.1"/>
    <property type="match status" value="1"/>
</dbReference>
<comment type="caution">
    <text evidence="12">The sequence shown here is derived from an EMBL/GenBank/DDBJ whole genome shotgun (WGS) entry which is preliminary data.</text>
</comment>
<feature type="active site" description="Proton acceptor" evidence="6">
    <location>
        <position position="177"/>
    </location>
</feature>
<dbReference type="SUPFAM" id="SSF51735">
    <property type="entry name" value="NAD(P)-binding Rossmann-fold domains"/>
    <property type="match status" value="1"/>
</dbReference>
<dbReference type="InterPro" id="IPR001236">
    <property type="entry name" value="Lactate/malate_DH_N"/>
</dbReference>
<dbReference type="GO" id="GO:0006099">
    <property type="term" value="P:tricarboxylic acid cycle"/>
    <property type="evidence" value="ECO:0007669"/>
    <property type="project" value="UniProtKB-KW"/>
</dbReference>
<dbReference type="InterPro" id="IPR001557">
    <property type="entry name" value="L-lactate/malate_DH"/>
</dbReference>
<dbReference type="Gene3D" id="3.90.110.10">
    <property type="entry name" value="Lactate dehydrogenase/glycoside hydrolase, family 4, C-terminal"/>
    <property type="match status" value="1"/>
</dbReference>
<keyword evidence="4 9" id="KW-0560">Oxidoreductase</keyword>
<dbReference type="Pfam" id="PF00056">
    <property type="entry name" value="Ldh_1_N"/>
    <property type="match status" value="1"/>
</dbReference>
<feature type="domain" description="Lactate/malate dehydrogenase N-terminal" evidence="10">
    <location>
        <begin position="6"/>
        <end position="144"/>
    </location>
</feature>